<dbReference type="InterPro" id="IPR011330">
    <property type="entry name" value="Glyco_hydro/deAcase_b/a-brl"/>
</dbReference>
<dbReference type="SUPFAM" id="SSF88713">
    <property type="entry name" value="Glycoside hydrolase/deacetylase"/>
    <property type="match status" value="1"/>
</dbReference>
<dbReference type="PANTHER" id="PTHR43123">
    <property type="entry name" value="POLYSACCHARIDE DEACETYLASE-RELATED"/>
    <property type="match status" value="1"/>
</dbReference>
<name>A0A6J6HT40_9ZZZZ</name>
<proteinExistence type="predicted"/>
<dbReference type="PANTHER" id="PTHR43123:SF4">
    <property type="entry name" value="POLYSACCHARIDE DEACETYLASE"/>
    <property type="match status" value="1"/>
</dbReference>
<dbReference type="EMBL" id="CAEZVF010000014">
    <property type="protein sequence ID" value="CAB4615713.1"/>
    <property type="molecule type" value="Genomic_DNA"/>
</dbReference>
<protein>
    <submittedName>
        <fullName evidence="2">Unannotated protein</fullName>
    </submittedName>
</protein>
<gene>
    <name evidence="2" type="ORF">UFOPK1939_00177</name>
</gene>
<evidence type="ECO:0000259" key="1">
    <source>
        <dbReference type="Pfam" id="PF01522"/>
    </source>
</evidence>
<organism evidence="2">
    <name type="scientific">freshwater metagenome</name>
    <dbReference type="NCBI Taxonomy" id="449393"/>
    <lineage>
        <taxon>unclassified sequences</taxon>
        <taxon>metagenomes</taxon>
        <taxon>ecological metagenomes</taxon>
    </lineage>
</organism>
<accession>A0A6J6HT40</accession>
<dbReference type="Pfam" id="PF01522">
    <property type="entry name" value="Polysacc_deac_1"/>
    <property type="match status" value="1"/>
</dbReference>
<dbReference type="CDD" id="cd10979">
    <property type="entry name" value="CE4_PuuE_like"/>
    <property type="match status" value="1"/>
</dbReference>
<dbReference type="GO" id="GO:0016810">
    <property type="term" value="F:hydrolase activity, acting on carbon-nitrogen (but not peptide) bonds"/>
    <property type="evidence" value="ECO:0007669"/>
    <property type="project" value="InterPro"/>
</dbReference>
<dbReference type="Gene3D" id="3.20.20.370">
    <property type="entry name" value="Glycoside hydrolase/deacetylase"/>
    <property type="match status" value="1"/>
</dbReference>
<dbReference type="AlphaFoldDB" id="A0A6J6HT40"/>
<evidence type="ECO:0000313" key="2">
    <source>
        <dbReference type="EMBL" id="CAB4615713.1"/>
    </source>
</evidence>
<dbReference type="InterPro" id="IPR002509">
    <property type="entry name" value="NODB_dom"/>
</dbReference>
<feature type="domain" description="NodB homology" evidence="1">
    <location>
        <begin position="85"/>
        <end position="195"/>
    </location>
</feature>
<dbReference type="GO" id="GO:0005975">
    <property type="term" value="P:carbohydrate metabolic process"/>
    <property type="evidence" value="ECO:0007669"/>
    <property type="project" value="InterPro"/>
</dbReference>
<reference evidence="2" key="1">
    <citation type="submission" date="2020-05" db="EMBL/GenBank/DDBJ databases">
        <authorList>
            <person name="Chiriac C."/>
            <person name="Salcher M."/>
            <person name="Ghai R."/>
            <person name="Kavagutti S V."/>
        </authorList>
    </citation>
    <scope>NUCLEOTIDE SEQUENCE</scope>
</reference>
<sequence>MTWTTPAASGPLDYPNRRYGNDHDRYEWSMLTNRAPVSWPDGKTLAVFVVVPLQFFPLNPKGEPVKVPGNMTMPYPDLRHYTLRDYGNRVGIHRVLKALDAAHITPTFAVNTRLFEREPLLRQLILDRGNEIMGHSWSMDTPHAGGLDEAAERELVQRSLSRLRELTGQPVRGWLSPGKFNSPNTPDLIAAEGIEYFCDWVNDELPYKWNVASGNLWSMPLATEISDTFTLVDNLHSEESWADQVCDAADLLLAESQEQGGRILTLTLTPWLVGQPHRIKHVERVLAHINGLDGVWSASGSEIFDAARSQIS</sequence>